<dbReference type="RefSeq" id="WP_197470595.1">
    <property type="nucleotide sequence ID" value="NZ_LSGP01000001.1"/>
</dbReference>
<protein>
    <recommendedName>
        <fullName evidence="1">Gamma-glutamylcyclotransferase AIG2-like domain-containing protein</fullName>
    </recommendedName>
</protein>
<feature type="domain" description="Gamma-glutamylcyclotransferase AIG2-like" evidence="1">
    <location>
        <begin position="4"/>
        <end position="130"/>
    </location>
</feature>
<name>A0A154BVC8_ANASB</name>
<evidence type="ECO:0000313" key="2">
    <source>
        <dbReference type="EMBL" id="KYZ77984.1"/>
    </source>
</evidence>
<reference evidence="2 3" key="1">
    <citation type="submission" date="2016-02" db="EMBL/GenBank/DDBJ databases">
        <title>Anaerosporomusa subterraneum gen. nov., sp. nov., a spore-forming obligate anaerobe isolated from saprolite.</title>
        <authorList>
            <person name="Choi J.K."/>
            <person name="Shah M."/>
            <person name="Yee N."/>
        </authorList>
    </citation>
    <scope>NUCLEOTIDE SEQUENCE [LARGE SCALE GENOMIC DNA]</scope>
    <source>
        <strain evidence="2 3">RU4</strain>
    </source>
</reference>
<dbReference type="STRING" id="1794912.AXX12_00100"/>
<dbReference type="Pfam" id="PF06094">
    <property type="entry name" value="GGACT"/>
    <property type="match status" value="1"/>
</dbReference>
<dbReference type="SUPFAM" id="SSF110857">
    <property type="entry name" value="Gamma-glutamyl cyclotransferase-like"/>
    <property type="match status" value="1"/>
</dbReference>
<dbReference type="EMBL" id="LSGP01000001">
    <property type="protein sequence ID" value="KYZ77984.1"/>
    <property type="molecule type" value="Genomic_DNA"/>
</dbReference>
<dbReference type="AlphaFoldDB" id="A0A154BVC8"/>
<evidence type="ECO:0000259" key="1">
    <source>
        <dbReference type="Pfam" id="PF06094"/>
    </source>
</evidence>
<gene>
    <name evidence="2" type="ORF">AXX12_00100</name>
</gene>
<proteinExistence type="predicted"/>
<dbReference type="Gene3D" id="3.10.490.10">
    <property type="entry name" value="Gamma-glutamyl cyclotransferase-like"/>
    <property type="match status" value="1"/>
</dbReference>
<dbReference type="Proteomes" id="UP000076268">
    <property type="component" value="Unassembled WGS sequence"/>
</dbReference>
<comment type="caution">
    <text evidence="2">The sequence shown here is derived from an EMBL/GenBank/DDBJ whole genome shotgun (WGS) entry which is preliminary data.</text>
</comment>
<keyword evidence="3" id="KW-1185">Reference proteome</keyword>
<dbReference type="CDD" id="cd06661">
    <property type="entry name" value="GGCT_like"/>
    <property type="match status" value="1"/>
</dbReference>
<sequence length="136" mass="15509">MNQVFVYGTLLQGMENYHLIAGFVSTIRPAVINGGTIYHLEFGYPALVLTNDQNQVHGEIIELVDMEQALLVLDNLEGYLGENCPDNLYDRVICRAFDENGRPADTYVYVWSHPDQLKEIGQLLRDGCWRSFIAQR</sequence>
<dbReference type="InterPro" id="IPR036568">
    <property type="entry name" value="GGCT-like_sf"/>
</dbReference>
<dbReference type="InterPro" id="IPR009288">
    <property type="entry name" value="AIG2-like_dom"/>
</dbReference>
<dbReference type="InterPro" id="IPR013024">
    <property type="entry name" value="GGCT-like"/>
</dbReference>
<accession>A0A154BVC8</accession>
<evidence type="ECO:0000313" key="3">
    <source>
        <dbReference type="Proteomes" id="UP000076268"/>
    </source>
</evidence>
<organism evidence="2 3">
    <name type="scientific">Anaerosporomusa subterranea</name>
    <dbReference type="NCBI Taxonomy" id="1794912"/>
    <lineage>
        <taxon>Bacteria</taxon>
        <taxon>Bacillati</taxon>
        <taxon>Bacillota</taxon>
        <taxon>Negativicutes</taxon>
        <taxon>Acetonemataceae</taxon>
        <taxon>Anaerosporomusa</taxon>
    </lineage>
</organism>